<sequence>MNNILAQVDKFMHKALAEKLPEITSNDLEDDGAVFYMNGKNGTAFDWFVNEHFPCFYIFYNDKENLGAVKAYLGSDGRLSVYVYGDKGHAEPEELDFTVDADADQLLNLAVLLTENADDKKIWDADIRKLEGDSVPDSRSVEVFLESKKYYLPMIERRNLWGKTAIISKKVREEGWKIGYGVRCEPTGENDSGWYFGAGNESDEYVNGAGNLELWRIGSVLMYDQALAEFITMPYGTAVVRVDHDRFEIDEPGKEGLVEKKENKK</sequence>
<evidence type="ECO:0000313" key="3">
    <source>
        <dbReference type="Proteomes" id="UP000021369"/>
    </source>
</evidence>
<dbReference type="Proteomes" id="UP000021369">
    <property type="component" value="Unassembled WGS sequence"/>
</dbReference>
<keyword evidence="3" id="KW-1185">Reference proteome</keyword>
<feature type="domain" description="Immunity protein Imm33" evidence="1">
    <location>
        <begin position="166"/>
        <end position="247"/>
    </location>
</feature>
<dbReference type="PANTHER" id="PTHR38743">
    <property type="entry name" value="SIMILAR TO GLYOXYLASE I FAMILY PROTEIN"/>
    <property type="match status" value="1"/>
</dbReference>
<dbReference type="RefSeq" id="WP_051506412.1">
    <property type="nucleotide sequence ID" value="NZ_JEOB01000002.1"/>
</dbReference>
<protein>
    <recommendedName>
        <fullName evidence="1">Immunity protein Imm33 domain-containing protein</fullName>
    </recommendedName>
</protein>
<name>A0A011UGC4_RUMAL</name>
<dbReference type="InterPro" id="IPR018689">
    <property type="entry name" value="Imm33_dom"/>
</dbReference>
<reference evidence="2 3" key="1">
    <citation type="submission" date="2013-06" db="EMBL/GenBank/DDBJ databases">
        <title>Rumen cellulosomics: divergent fiber-degrading strategies revealed by comparative genome-wide analysis of six Ruminococcal strains.</title>
        <authorList>
            <person name="Dassa B."/>
            <person name="Borovok I."/>
            <person name="Lamed R."/>
            <person name="Flint H."/>
            <person name="Yeoman C.J."/>
            <person name="White B."/>
            <person name="Bayer E.A."/>
        </authorList>
    </citation>
    <scope>NUCLEOTIDE SEQUENCE [LARGE SCALE GENOMIC DNA]</scope>
    <source>
        <strain evidence="2 3">SY3</strain>
    </source>
</reference>
<dbReference type="OrthoDB" id="4827574at2"/>
<proteinExistence type="predicted"/>
<dbReference type="PANTHER" id="PTHR38743:SF2">
    <property type="entry name" value="DUF2185 DOMAIN-CONTAINING PROTEIN"/>
    <property type="match status" value="1"/>
</dbReference>
<dbReference type="PATRIC" id="fig|1341156.4.peg.1999"/>
<dbReference type="EMBL" id="JEOB01000002">
    <property type="protein sequence ID" value="EXM39729.1"/>
    <property type="molecule type" value="Genomic_DNA"/>
</dbReference>
<accession>A0A011UGC4</accession>
<evidence type="ECO:0000313" key="2">
    <source>
        <dbReference type="EMBL" id="EXM39729.1"/>
    </source>
</evidence>
<evidence type="ECO:0000259" key="1">
    <source>
        <dbReference type="Pfam" id="PF09951"/>
    </source>
</evidence>
<dbReference type="AlphaFoldDB" id="A0A011UGC4"/>
<dbReference type="Pfam" id="PF09951">
    <property type="entry name" value="Imm33"/>
    <property type="match status" value="1"/>
</dbReference>
<gene>
    <name evidence="2" type="ORF">RASY3_07970</name>
</gene>
<comment type="caution">
    <text evidence="2">The sequence shown here is derived from an EMBL/GenBank/DDBJ whole genome shotgun (WGS) entry which is preliminary data.</text>
</comment>
<organism evidence="2 3">
    <name type="scientific">Ruminococcus albus SY3</name>
    <dbReference type="NCBI Taxonomy" id="1341156"/>
    <lineage>
        <taxon>Bacteria</taxon>
        <taxon>Bacillati</taxon>
        <taxon>Bacillota</taxon>
        <taxon>Clostridia</taxon>
        <taxon>Eubacteriales</taxon>
        <taxon>Oscillospiraceae</taxon>
        <taxon>Ruminococcus</taxon>
    </lineage>
</organism>